<sequence>MTTDSVTAADRLAGEVMRIRQADAVFARRLGQRLRTWDVERDPFLAQVEGVVLAALLATAGQSAAALSETWCLAAAAVLRRQQDVQMFAALPASLPDLVKVRIDQLRLLSTGLTPRSGHRWLRLRDTACEFLEPAALLAEGSEPNAPDG</sequence>
<evidence type="ECO:0000313" key="2">
    <source>
        <dbReference type="Proteomes" id="UP001550739"/>
    </source>
</evidence>
<gene>
    <name evidence="1" type="ORF">AB0E89_47380</name>
</gene>
<proteinExistence type="predicted"/>
<reference evidence="1 2" key="1">
    <citation type="submission" date="2024-06" db="EMBL/GenBank/DDBJ databases">
        <title>The Natural Products Discovery Center: Release of the First 8490 Sequenced Strains for Exploring Actinobacteria Biosynthetic Diversity.</title>
        <authorList>
            <person name="Kalkreuter E."/>
            <person name="Kautsar S.A."/>
            <person name="Yang D."/>
            <person name="Bader C.D."/>
            <person name="Teijaro C.N."/>
            <person name="Fluegel L."/>
            <person name="Davis C.M."/>
            <person name="Simpson J.R."/>
            <person name="Lauterbach L."/>
            <person name="Steele A.D."/>
            <person name="Gui C."/>
            <person name="Meng S."/>
            <person name="Li G."/>
            <person name="Viehrig K."/>
            <person name="Ye F."/>
            <person name="Su P."/>
            <person name="Kiefer A.F."/>
            <person name="Nichols A."/>
            <person name="Cepeda A.J."/>
            <person name="Yan W."/>
            <person name="Fan B."/>
            <person name="Jiang Y."/>
            <person name="Adhikari A."/>
            <person name="Zheng C.-J."/>
            <person name="Schuster L."/>
            <person name="Cowan T.M."/>
            <person name="Smanski M.J."/>
            <person name="Chevrette M.G."/>
            <person name="De Carvalho L.P.S."/>
            <person name="Shen B."/>
        </authorList>
    </citation>
    <scope>NUCLEOTIDE SEQUENCE [LARGE SCALE GENOMIC DNA]</scope>
    <source>
        <strain evidence="1 2">NPDC033843</strain>
    </source>
</reference>
<keyword evidence="2" id="KW-1185">Reference proteome</keyword>
<dbReference type="Proteomes" id="UP001550739">
    <property type="component" value="Unassembled WGS sequence"/>
</dbReference>
<accession>A0ABV2ZZP8</accession>
<dbReference type="EMBL" id="JBEZVE010000068">
    <property type="protein sequence ID" value="MEU3788039.1"/>
    <property type="molecule type" value="Genomic_DNA"/>
</dbReference>
<protein>
    <submittedName>
        <fullName evidence="1">Uncharacterized protein</fullName>
    </submittedName>
</protein>
<name>A0ABV2ZZP8_9ACTN</name>
<evidence type="ECO:0000313" key="1">
    <source>
        <dbReference type="EMBL" id="MEU3788039.1"/>
    </source>
</evidence>
<comment type="caution">
    <text evidence="1">The sequence shown here is derived from an EMBL/GenBank/DDBJ whole genome shotgun (WGS) entry which is preliminary data.</text>
</comment>
<organism evidence="1 2">
    <name type="scientific">Streptomyces sp. 900129855</name>
    <dbReference type="NCBI Taxonomy" id="3155129"/>
    <lineage>
        <taxon>Bacteria</taxon>
        <taxon>Bacillati</taxon>
        <taxon>Actinomycetota</taxon>
        <taxon>Actinomycetes</taxon>
        <taxon>Kitasatosporales</taxon>
        <taxon>Streptomycetaceae</taxon>
        <taxon>Streptomyces</taxon>
    </lineage>
</organism>
<dbReference type="RefSeq" id="WP_361710714.1">
    <property type="nucleotide sequence ID" value="NZ_JBEZVE010000068.1"/>
</dbReference>